<dbReference type="PANTHER" id="PTHR43130">
    <property type="entry name" value="ARAC-FAMILY TRANSCRIPTIONAL REGULATOR"/>
    <property type="match status" value="1"/>
</dbReference>
<name>R8YH45_ACIPI</name>
<dbReference type="CDD" id="cd03136">
    <property type="entry name" value="GATase1_AraC_ArgR_like"/>
    <property type="match status" value="1"/>
</dbReference>
<dbReference type="PRINTS" id="PR00032">
    <property type="entry name" value="HTHARAC"/>
</dbReference>
<dbReference type="InterPro" id="IPR018062">
    <property type="entry name" value="HTH_AraC-typ_CS"/>
</dbReference>
<dbReference type="PATRIC" id="fig|1217691.3.peg.1454"/>
<dbReference type="InterPro" id="IPR018060">
    <property type="entry name" value="HTH_AraC"/>
</dbReference>
<evidence type="ECO:0000256" key="4">
    <source>
        <dbReference type="SAM" id="MobiDB-lite"/>
    </source>
</evidence>
<dbReference type="GO" id="GO:0043565">
    <property type="term" value="F:sequence-specific DNA binding"/>
    <property type="evidence" value="ECO:0007669"/>
    <property type="project" value="InterPro"/>
</dbReference>
<dbReference type="Gene3D" id="1.10.10.60">
    <property type="entry name" value="Homeodomain-like"/>
    <property type="match status" value="1"/>
</dbReference>
<dbReference type="InterPro" id="IPR020449">
    <property type="entry name" value="Tscrpt_reg_AraC-type_HTH"/>
</dbReference>
<comment type="caution">
    <text evidence="6">The sequence shown here is derived from an EMBL/GenBank/DDBJ whole genome shotgun (WGS) entry which is preliminary data.</text>
</comment>
<feature type="domain" description="HTH araC/xylS-type" evidence="5">
    <location>
        <begin position="248"/>
        <end position="346"/>
    </location>
</feature>
<dbReference type="HOGENOM" id="CLU_000445_59_0_6"/>
<sequence>MKDMKNSSSHAYDEASPSEESLSSVHPDLRVGFILMNKFTLAPISGFVESLRFAADKSFRSLQIYCKWDWMTFNDEPVTASCGLSVNPTTSLNLKALKENYDYIVIAGGLLTETRNPPEKLLEILNEIHNAKIPIIAFCSGCFVLGNAGLMDGRKCAIHFTTREEFSERFPKAITVVDKAYVEDQGIFTCPGGTAIDLAADLIRRHCGDIRAQKSLEYLLINADKQIIDEKDEIHLDSPTTYENNIVSKAIAFMSENLSAHVTLKEVAEHARTNPRQLHRAFLSSTNEPPSNYWRKLRLEHARKLLANTNAYITNIAIECGFSDASHFILWFKKQYGETPFTYRKRRHEVEKLK</sequence>
<dbReference type="EMBL" id="APQM01000007">
    <property type="protein sequence ID" value="EOQ68753.1"/>
    <property type="molecule type" value="Genomic_DNA"/>
</dbReference>
<keyword evidence="1" id="KW-0805">Transcription regulation</keyword>
<keyword evidence="3" id="KW-0804">Transcription</keyword>
<dbReference type="Pfam" id="PF12833">
    <property type="entry name" value="HTH_18"/>
    <property type="match status" value="1"/>
</dbReference>
<dbReference type="GO" id="GO:0003700">
    <property type="term" value="F:DNA-binding transcription factor activity"/>
    <property type="evidence" value="ECO:0007669"/>
    <property type="project" value="InterPro"/>
</dbReference>
<evidence type="ECO:0000256" key="3">
    <source>
        <dbReference type="ARBA" id="ARBA00023163"/>
    </source>
</evidence>
<gene>
    <name evidence="6" type="ORF">F931_01470</name>
</gene>
<accession>R8YH45</accession>
<proteinExistence type="predicted"/>
<dbReference type="InterPro" id="IPR009057">
    <property type="entry name" value="Homeodomain-like_sf"/>
</dbReference>
<dbReference type="SMART" id="SM00342">
    <property type="entry name" value="HTH_ARAC"/>
    <property type="match status" value="1"/>
</dbReference>
<dbReference type="Proteomes" id="UP000014024">
    <property type="component" value="Unassembled WGS sequence"/>
</dbReference>
<dbReference type="Gene3D" id="3.40.50.880">
    <property type="match status" value="1"/>
</dbReference>
<evidence type="ECO:0000256" key="2">
    <source>
        <dbReference type="ARBA" id="ARBA00023125"/>
    </source>
</evidence>
<dbReference type="PROSITE" id="PS00041">
    <property type="entry name" value="HTH_ARAC_FAMILY_1"/>
    <property type="match status" value="1"/>
</dbReference>
<feature type="compositionally biased region" description="Polar residues" evidence="4">
    <location>
        <begin position="1"/>
        <end position="10"/>
    </location>
</feature>
<protein>
    <recommendedName>
        <fullName evidence="5">HTH araC/xylS-type domain-containing protein</fullName>
    </recommendedName>
</protein>
<evidence type="ECO:0000259" key="5">
    <source>
        <dbReference type="PROSITE" id="PS01124"/>
    </source>
</evidence>
<dbReference type="PANTHER" id="PTHR43130:SF3">
    <property type="entry name" value="HTH-TYPE TRANSCRIPTIONAL REGULATOR RV1931C"/>
    <property type="match status" value="1"/>
</dbReference>
<dbReference type="InterPro" id="IPR002818">
    <property type="entry name" value="DJ-1/PfpI"/>
</dbReference>
<evidence type="ECO:0000313" key="7">
    <source>
        <dbReference type="Proteomes" id="UP000014024"/>
    </source>
</evidence>
<reference evidence="6 7" key="1">
    <citation type="submission" date="2013-02" db="EMBL/GenBank/DDBJ databases">
        <title>The Genome Sequence of Acinetobacter sp. ANC 4050.</title>
        <authorList>
            <consortium name="The Broad Institute Genome Sequencing Platform"/>
            <consortium name="The Broad Institute Genome Sequencing Center for Infectious Disease"/>
            <person name="Cerqueira G."/>
            <person name="Feldgarden M."/>
            <person name="Courvalin P."/>
            <person name="Perichon B."/>
            <person name="Grillot-Courvalin C."/>
            <person name="Clermont D."/>
            <person name="Rocha E."/>
            <person name="Yoon E.-J."/>
            <person name="Nemec A."/>
            <person name="Walker B."/>
            <person name="Young S.K."/>
            <person name="Zeng Q."/>
            <person name="Gargeya S."/>
            <person name="Fitzgerald M."/>
            <person name="Haas B."/>
            <person name="Abouelleil A."/>
            <person name="Alvarado L."/>
            <person name="Arachchi H.M."/>
            <person name="Berlin A.M."/>
            <person name="Chapman S.B."/>
            <person name="Dewar J."/>
            <person name="Goldberg J."/>
            <person name="Griggs A."/>
            <person name="Gujja S."/>
            <person name="Hansen M."/>
            <person name="Howarth C."/>
            <person name="Imamovic A."/>
            <person name="Larimer J."/>
            <person name="McCowan C."/>
            <person name="Murphy C."/>
            <person name="Neiman D."/>
            <person name="Pearson M."/>
            <person name="Priest M."/>
            <person name="Roberts A."/>
            <person name="Saif S."/>
            <person name="Shea T."/>
            <person name="Sisk P."/>
            <person name="Sykes S."/>
            <person name="Wortman J."/>
            <person name="Nusbaum C."/>
            <person name="Birren B."/>
        </authorList>
    </citation>
    <scope>NUCLEOTIDE SEQUENCE [LARGE SCALE GENOMIC DNA]</scope>
    <source>
        <strain evidence="6 7">ANC 4050</strain>
    </source>
</reference>
<keyword evidence="2" id="KW-0238">DNA-binding</keyword>
<organism evidence="6 7">
    <name type="scientific">Acinetobacter pittii ANC 4050</name>
    <dbReference type="NCBI Taxonomy" id="1217691"/>
    <lineage>
        <taxon>Bacteria</taxon>
        <taxon>Pseudomonadati</taxon>
        <taxon>Pseudomonadota</taxon>
        <taxon>Gammaproteobacteria</taxon>
        <taxon>Moraxellales</taxon>
        <taxon>Moraxellaceae</taxon>
        <taxon>Acinetobacter</taxon>
        <taxon>Acinetobacter calcoaceticus/baumannii complex</taxon>
    </lineage>
</organism>
<dbReference type="InterPro" id="IPR029062">
    <property type="entry name" value="Class_I_gatase-like"/>
</dbReference>
<dbReference type="Pfam" id="PF01965">
    <property type="entry name" value="DJ-1_PfpI"/>
    <property type="match status" value="1"/>
</dbReference>
<evidence type="ECO:0000313" key="6">
    <source>
        <dbReference type="EMBL" id="EOQ68753.1"/>
    </source>
</evidence>
<evidence type="ECO:0000256" key="1">
    <source>
        <dbReference type="ARBA" id="ARBA00023015"/>
    </source>
</evidence>
<dbReference type="InterPro" id="IPR052158">
    <property type="entry name" value="INH-QAR"/>
</dbReference>
<feature type="region of interest" description="Disordered" evidence="4">
    <location>
        <begin position="1"/>
        <end position="22"/>
    </location>
</feature>
<dbReference type="PROSITE" id="PS01124">
    <property type="entry name" value="HTH_ARAC_FAMILY_2"/>
    <property type="match status" value="1"/>
</dbReference>
<dbReference type="SUPFAM" id="SSF46689">
    <property type="entry name" value="Homeodomain-like"/>
    <property type="match status" value="2"/>
</dbReference>
<dbReference type="SUPFAM" id="SSF52317">
    <property type="entry name" value="Class I glutamine amidotransferase-like"/>
    <property type="match status" value="1"/>
</dbReference>
<dbReference type="AlphaFoldDB" id="R8YH45"/>